<dbReference type="InterPro" id="IPR012902">
    <property type="entry name" value="N_methyl_site"/>
</dbReference>
<organism evidence="2 3">
    <name type="scientific">Natronincola ferrireducens</name>
    <dbReference type="NCBI Taxonomy" id="393762"/>
    <lineage>
        <taxon>Bacteria</taxon>
        <taxon>Bacillati</taxon>
        <taxon>Bacillota</taxon>
        <taxon>Clostridia</taxon>
        <taxon>Peptostreptococcales</taxon>
        <taxon>Natronincolaceae</taxon>
        <taxon>Natronincola</taxon>
    </lineage>
</organism>
<gene>
    <name evidence="2" type="ORF">SAMN05660472_01482</name>
</gene>
<dbReference type="AlphaFoldDB" id="A0A1G9CK95"/>
<dbReference type="EMBL" id="FNFP01000002">
    <property type="protein sequence ID" value="SDK51835.1"/>
    <property type="molecule type" value="Genomic_DNA"/>
</dbReference>
<proteinExistence type="predicted"/>
<dbReference type="Proteomes" id="UP000198718">
    <property type="component" value="Unassembled WGS sequence"/>
</dbReference>
<keyword evidence="3" id="KW-1185">Reference proteome</keyword>
<dbReference type="RefSeq" id="WP_176762090.1">
    <property type="nucleotide sequence ID" value="NZ_FNFP01000002.1"/>
</dbReference>
<reference evidence="2 3" key="1">
    <citation type="submission" date="2016-10" db="EMBL/GenBank/DDBJ databases">
        <authorList>
            <person name="de Groot N.N."/>
        </authorList>
    </citation>
    <scope>NUCLEOTIDE SEQUENCE [LARGE SCALE GENOMIC DNA]</scope>
    <source>
        <strain evidence="2 3">DSM 18346</strain>
    </source>
</reference>
<keyword evidence="1" id="KW-1133">Transmembrane helix</keyword>
<protein>
    <submittedName>
        <fullName evidence="2">Prepilin-type N-terminal cleavage/methylation domain-containing protein</fullName>
    </submittedName>
</protein>
<accession>A0A1G9CK95</accession>
<feature type="transmembrane region" description="Helical" evidence="1">
    <location>
        <begin position="12"/>
        <end position="36"/>
    </location>
</feature>
<dbReference type="Pfam" id="PF07963">
    <property type="entry name" value="N_methyl"/>
    <property type="match status" value="1"/>
</dbReference>
<dbReference type="PROSITE" id="PS00409">
    <property type="entry name" value="PROKAR_NTER_METHYL"/>
    <property type="match status" value="1"/>
</dbReference>
<evidence type="ECO:0000313" key="3">
    <source>
        <dbReference type="Proteomes" id="UP000198718"/>
    </source>
</evidence>
<name>A0A1G9CK95_9FIRM</name>
<evidence type="ECO:0000313" key="2">
    <source>
        <dbReference type="EMBL" id="SDK51835.1"/>
    </source>
</evidence>
<dbReference type="NCBIfam" id="TIGR02532">
    <property type="entry name" value="IV_pilin_GFxxxE"/>
    <property type="match status" value="1"/>
</dbReference>
<keyword evidence="1" id="KW-0812">Transmembrane</keyword>
<keyword evidence="1" id="KW-0472">Membrane</keyword>
<dbReference type="STRING" id="393762.SAMN05660472_01482"/>
<sequence>MNQYLHDNRGVTLIEIVVSITLISIVMMALTTIFIYSIGSYSRQVDEIAAKQKVQFALNYIEKRIRECDQYQITYHSNNQTIEGRDFEGKKVWIDLSGRRRNSFNTLLYFYRDRGELRVNKKNENNVLVDGIRDILVREIVEGELLEIEVIAHKIDYSVKLRLSLDYR</sequence>
<evidence type="ECO:0000256" key="1">
    <source>
        <dbReference type="SAM" id="Phobius"/>
    </source>
</evidence>